<evidence type="ECO:0000313" key="4">
    <source>
        <dbReference type="Proteomes" id="UP000197290"/>
    </source>
</evidence>
<evidence type="ECO:0000259" key="2">
    <source>
        <dbReference type="Pfam" id="PF02120"/>
    </source>
</evidence>
<proteinExistence type="predicted"/>
<dbReference type="InterPro" id="IPR052563">
    <property type="entry name" value="FliK"/>
</dbReference>
<feature type="compositionally biased region" description="Polar residues" evidence="1">
    <location>
        <begin position="556"/>
        <end position="567"/>
    </location>
</feature>
<keyword evidence="4" id="KW-1185">Reference proteome</keyword>
<dbReference type="PANTHER" id="PTHR37533">
    <property type="entry name" value="FLAGELLAR HOOK-LENGTH CONTROL PROTEIN"/>
    <property type="match status" value="1"/>
</dbReference>
<dbReference type="PANTHER" id="PTHR37533:SF2">
    <property type="entry name" value="FLAGELLAR HOOK-LENGTH CONTROL PROTEIN"/>
    <property type="match status" value="1"/>
</dbReference>
<keyword evidence="3" id="KW-0966">Cell projection</keyword>
<comment type="caution">
    <text evidence="3">The sequence shown here is derived from an EMBL/GenBank/DDBJ whole genome shotgun (WGS) entry which is preliminary data.</text>
</comment>
<name>A0A245ZNE2_9SPHN</name>
<feature type="domain" description="Flagellar hook-length control protein-like C-terminal" evidence="2">
    <location>
        <begin position="471"/>
        <end position="540"/>
    </location>
</feature>
<feature type="region of interest" description="Disordered" evidence="1">
    <location>
        <begin position="1"/>
        <end position="53"/>
    </location>
</feature>
<gene>
    <name evidence="3" type="ORF">SPDO_12620</name>
</gene>
<organism evidence="3 4">
    <name type="scientific">Sphingomonas dokdonensis</name>
    <dbReference type="NCBI Taxonomy" id="344880"/>
    <lineage>
        <taxon>Bacteria</taxon>
        <taxon>Pseudomonadati</taxon>
        <taxon>Pseudomonadota</taxon>
        <taxon>Alphaproteobacteria</taxon>
        <taxon>Sphingomonadales</taxon>
        <taxon>Sphingomonadaceae</taxon>
        <taxon>Sphingomonas</taxon>
    </lineage>
</organism>
<feature type="region of interest" description="Disordered" evidence="1">
    <location>
        <begin position="140"/>
        <end position="215"/>
    </location>
</feature>
<keyword evidence="3" id="KW-0969">Cilium</keyword>
<feature type="region of interest" description="Disordered" evidence="1">
    <location>
        <begin position="528"/>
        <end position="579"/>
    </location>
</feature>
<feature type="compositionally biased region" description="Low complexity" evidence="1">
    <location>
        <begin position="343"/>
        <end position="352"/>
    </location>
</feature>
<dbReference type="CDD" id="cd17470">
    <property type="entry name" value="T3SS_Flik_C"/>
    <property type="match status" value="1"/>
</dbReference>
<dbReference type="RefSeq" id="WP_088366620.1">
    <property type="nucleotide sequence ID" value="NZ_NBBI01000002.1"/>
</dbReference>
<dbReference type="Gene3D" id="3.30.750.140">
    <property type="match status" value="1"/>
</dbReference>
<accession>A0A245ZNE2</accession>
<reference evidence="3 4" key="1">
    <citation type="submission" date="2017-03" db="EMBL/GenBank/DDBJ databases">
        <title>Genome sequence of Sphingomonas dokdonensis DSM 21029.</title>
        <authorList>
            <person name="Poehlein A."/>
            <person name="Wuebbeler J.H."/>
            <person name="Steinbuechel A."/>
            <person name="Daniel R."/>
        </authorList>
    </citation>
    <scope>NUCLEOTIDE SEQUENCE [LARGE SCALE GENOMIC DNA]</scope>
    <source>
        <strain evidence="3 4">DSM 21029</strain>
    </source>
</reference>
<dbReference type="AlphaFoldDB" id="A0A245ZNE2"/>
<protein>
    <submittedName>
        <fullName evidence="3">Flagellar hook-length control protein FliK</fullName>
    </submittedName>
</protein>
<feature type="compositionally biased region" description="Polar residues" evidence="1">
    <location>
        <begin position="1"/>
        <end position="10"/>
    </location>
</feature>
<evidence type="ECO:0000256" key="1">
    <source>
        <dbReference type="SAM" id="MobiDB-lite"/>
    </source>
</evidence>
<dbReference type="InterPro" id="IPR038610">
    <property type="entry name" value="FliK-like_C_sf"/>
</dbReference>
<feature type="compositionally biased region" description="Low complexity" evidence="1">
    <location>
        <begin position="528"/>
        <end position="554"/>
    </location>
</feature>
<feature type="region of interest" description="Disordered" evidence="1">
    <location>
        <begin position="287"/>
        <end position="309"/>
    </location>
</feature>
<dbReference type="EMBL" id="NBBI01000002">
    <property type="protein sequence ID" value="OWK31255.1"/>
    <property type="molecule type" value="Genomic_DNA"/>
</dbReference>
<dbReference type="Pfam" id="PF02120">
    <property type="entry name" value="Flg_hook"/>
    <property type="match status" value="1"/>
</dbReference>
<dbReference type="Proteomes" id="UP000197290">
    <property type="component" value="Unassembled WGS sequence"/>
</dbReference>
<keyword evidence="3" id="KW-0282">Flagellum</keyword>
<dbReference type="OrthoDB" id="7586319at2"/>
<feature type="region of interest" description="Disordered" evidence="1">
    <location>
        <begin position="343"/>
        <end position="365"/>
    </location>
</feature>
<dbReference type="InterPro" id="IPR021136">
    <property type="entry name" value="Flagellar_hook_control-like_C"/>
</dbReference>
<evidence type="ECO:0000313" key="3">
    <source>
        <dbReference type="EMBL" id="OWK31255.1"/>
    </source>
</evidence>
<sequence length="579" mass="57771">MMPTLTSFTDTLAAGHPGGAPGKAAPRKGQVAPLPGHVAPVTPRQPGAHGESGFAALLTGPVAPVMPQQPGVVIDNGLAPRLPGFVAPVMPQQPGVTTEQGLAPHFPASVTPVMSQQPGTAGGNDPAVSLTGIVAPVMPRQPGEDGDDDGAALVPGPVAPVMPRQPGAAGGERGVVLLPGNLAPVSPRQDDGEGGNGLPASPGKDDDGSDVVQPGGWIAPPTWLVTCPPPAPVSAGAQPTITSAIPLAVAAGASAAGEGEVTLSAPVGAAPEGAAVLTPAAGLPPLAPGTTPSNGFPAQQPVGAMPASSQNVAAPAFSLAPPAAPDGGPAPTQLSVTPNIAAQAQPASGAPALSVGAEANGQGKPDRAEAIAMNHLPPSVKAPVQVELPVQVRQVAPAAQMFAAAIHRAARDERRGEASDAMIAGLAPTAELTPQAAVEQSRHAALDMARATWPAKMIERIEMMRDALDAADTSIRLVPDKLGTIDVSLRREGDGVAVHFNAQQAETRQLLADAQPKLAELAEAKGLKLSAQAGGDPSQQQQQQQSQGQRAPASVPLSSHRYSQPASSDAVGVADERIA</sequence>